<evidence type="ECO:0000256" key="4">
    <source>
        <dbReference type="PROSITE-ProRule" id="PRU00409"/>
    </source>
</evidence>
<proteinExistence type="predicted"/>
<dbReference type="InterPro" id="IPR011761">
    <property type="entry name" value="ATP-grasp"/>
</dbReference>
<keyword evidence="2 4" id="KW-0547">Nucleotide-binding</keyword>
<dbReference type="PANTHER" id="PTHR43055:SF1">
    <property type="entry name" value="FORMATE-DEPENDENT PHOSPHORIBOSYLGLYCINAMIDE FORMYLTRANSFERASE"/>
    <property type="match status" value="1"/>
</dbReference>
<feature type="domain" description="ATP-grasp" evidence="5">
    <location>
        <begin position="195"/>
        <end position="266"/>
    </location>
</feature>
<evidence type="ECO:0000256" key="2">
    <source>
        <dbReference type="ARBA" id="ARBA00022741"/>
    </source>
</evidence>
<gene>
    <name evidence="6" type="ORF">ENW66_09060</name>
</gene>
<evidence type="ECO:0000256" key="1">
    <source>
        <dbReference type="ARBA" id="ARBA00022598"/>
    </source>
</evidence>
<name>A0A7C3MBP5_ARCFL</name>
<dbReference type="InterPro" id="IPR016677">
    <property type="entry name" value="UCP016817_carboligase"/>
</dbReference>
<keyword evidence="3 4" id="KW-0067">ATP-binding</keyword>
<reference evidence="6" key="1">
    <citation type="journal article" date="2020" name="mSystems">
        <title>Genome- and Community-Level Interaction Insights into Carbon Utilization and Element Cycling Functions of Hydrothermarchaeota in Hydrothermal Sediment.</title>
        <authorList>
            <person name="Zhou Z."/>
            <person name="Liu Y."/>
            <person name="Xu W."/>
            <person name="Pan J."/>
            <person name="Luo Z.H."/>
            <person name="Li M."/>
        </authorList>
    </citation>
    <scope>NUCLEOTIDE SEQUENCE [LARGE SCALE GENOMIC DNA]</scope>
    <source>
        <strain evidence="6">SpSt-87</strain>
    </source>
</reference>
<dbReference type="InterPro" id="IPR003806">
    <property type="entry name" value="ATP-grasp_PylC-type"/>
</dbReference>
<evidence type="ECO:0000259" key="5">
    <source>
        <dbReference type="PROSITE" id="PS50975"/>
    </source>
</evidence>
<dbReference type="GO" id="GO:0016874">
    <property type="term" value="F:ligase activity"/>
    <property type="evidence" value="ECO:0007669"/>
    <property type="project" value="UniProtKB-KW"/>
</dbReference>
<dbReference type="Gene3D" id="3.30.470.20">
    <property type="entry name" value="ATP-grasp fold, B domain"/>
    <property type="match status" value="1"/>
</dbReference>
<dbReference type="AlphaFoldDB" id="A0A7C3MBP5"/>
<dbReference type="PANTHER" id="PTHR43055">
    <property type="entry name" value="FORMATE-DEPENDENT PHOSPHORIBOSYLGLYCINAMIDE FORMYLTRANSFERASE"/>
    <property type="match status" value="1"/>
</dbReference>
<organism evidence="6">
    <name type="scientific">Archaeoglobus fulgidus</name>
    <dbReference type="NCBI Taxonomy" id="2234"/>
    <lineage>
        <taxon>Archaea</taxon>
        <taxon>Methanobacteriati</taxon>
        <taxon>Methanobacteriota</taxon>
        <taxon>Archaeoglobi</taxon>
        <taxon>Archaeoglobales</taxon>
        <taxon>Archaeoglobaceae</taxon>
        <taxon>Archaeoglobus</taxon>
    </lineage>
</organism>
<comment type="caution">
    <text evidence="6">The sequence shown here is derived from an EMBL/GenBank/DDBJ whole genome shotgun (WGS) entry which is preliminary data.</text>
</comment>
<dbReference type="PIRSF" id="PIRSF016817">
    <property type="entry name" value="UCP016817_carboligase"/>
    <property type="match status" value="1"/>
</dbReference>
<evidence type="ECO:0000256" key="3">
    <source>
        <dbReference type="ARBA" id="ARBA00022840"/>
    </source>
</evidence>
<dbReference type="PROSITE" id="PS50975">
    <property type="entry name" value="ATP_GRASP"/>
    <property type="match status" value="1"/>
</dbReference>
<dbReference type="GO" id="GO:0046872">
    <property type="term" value="F:metal ion binding"/>
    <property type="evidence" value="ECO:0007669"/>
    <property type="project" value="InterPro"/>
</dbReference>
<dbReference type="EMBL" id="DTLB01000052">
    <property type="protein sequence ID" value="HFW33077.1"/>
    <property type="molecule type" value="Genomic_DNA"/>
</dbReference>
<protein>
    <submittedName>
        <fullName evidence="6">ATP-grasp domain-containing protein</fullName>
    </submittedName>
</protein>
<dbReference type="GO" id="GO:0005829">
    <property type="term" value="C:cytosol"/>
    <property type="evidence" value="ECO:0007669"/>
    <property type="project" value="TreeGrafter"/>
</dbReference>
<dbReference type="SUPFAM" id="SSF56059">
    <property type="entry name" value="Glutathione synthetase ATP-binding domain-like"/>
    <property type="match status" value="1"/>
</dbReference>
<keyword evidence="1" id="KW-0436">Ligase</keyword>
<dbReference type="GO" id="GO:0005524">
    <property type="term" value="F:ATP binding"/>
    <property type="evidence" value="ECO:0007669"/>
    <property type="project" value="UniProtKB-UniRule"/>
</dbReference>
<accession>A0A7C3MBP5</accession>
<dbReference type="Pfam" id="PF02655">
    <property type="entry name" value="ATP-grasp_3"/>
    <property type="match status" value="1"/>
</dbReference>
<sequence>MPEKVLVAGNNVRNVAESAAKAGYEVYALTKFLDADLRIYCRKIVRIDGSQTEDEIRRKIEELAESLSLKIVLCSGFETFKVRGELLCNQNNEKVSNKLEFYRELERAGLPFPELLGDDEIGIVKPIKGGGGEEVKVSSRVEKGFLKQRFIDGIPCSVSLIACEGKAVPVACNFIYAGWKEMNASGFRYSGNLTPLVVKEETRKELERLAVEAVELFGLNGSVGVDFVLADKPYILEINPRFQGSLDSVEWSCDVNIFRMHADAFEGKLPPKPKPKRFALRSILFAPEKVKVRENLAGNPFFADVPDKGEIYQKNDPLVSILASGNSREEVEGKILERKKLFLSLAV</sequence>
<evidence type="ECO:0000313" key="6">
    <source>
        <dbReference type="EMBL" id="HFW33077.1"/>
    </source>
</evidence>